<keyword evidence="2" id="KW-0732">Signal</keyword>
<keyword evidence="1" id="KW-0812">Transmembrane</keyword>
<organism evidence="3 4">
    <name type="scientific">Ornatilinea apprima</name>
    <dbReference type="NCBI Taxonomy" id="1134406"/>
    <lineage>
        <taxon>Bacteria</taxon>
        <taxon>Bacillati</taxon>
        <taxon>Chloroflexota</taxon>
        <taxon>Anaerolineae</taxon>
        <taxon>Anaerolineales</taxon>
        <taxon>Anaerolineaceae</taxon>
        <taxon>Ornatilinea</taxon>
    </lineage>
</organism>
<keyword evidence="1" id="KW-0472">Membrane</keyword>
<reference evidence="3 4" key="1">
    <citation type="submission" date="2015-07" db="EMBL/GenBank/DDBJ databases">
        <title>Genome sequence of Ornatilinea apprima DSM 23815.</title>
        <authorList>
            <person name="Hemp J."/>
            <person name="Ward L.M."/>
            <person name="Pace L.A."/>
            <person name="Fischer W.W."/>
        </authorList>
    </citation>
    <scope>NUCLEOTIDE SEQUENCE [LARGE SCALE GENOMIC DNA]</scope>
    <source>
        <strain evidence="3 4">P3M-1</strain>
    </source>
</reference>
<keyword evidence="1" id="KW-1133">Transmembrane helix</keyword>
<evidence type="ECO:0000313" key="3">
    <source>
        <dbReference type="EMBL" id="KPL79184.1"/>
    </source>
</evidence>
<evidence type="ECO:0000256" key="2">
    <source>
        <dbReference type="SAM" id="SignalP"/>
    </source>
</evidence>
<dbReference type="SUPFAM" id="SSF51161">
    <property type="entry name" value="Trimeric LpxA-like enzymes"/>
    <property type="match status" value="1"/>
</dbReference>
<dbReference type="EMBL" id="LGCL01000015">
    <property type="protein sequence ID" value="KPL79184.1"/>
    <property type="molecule type" value="Genomic_DNA"/>
</dbReference>
<gene>
    <name evidence="3" type="ORF">ADN00_04890</name>
</gene>
<comment type="caution">
    <text evidence="3">The sequence shown here is derived from an EMBL/GenBank/DDBJ whole genome shotgun (WGS) entry which is preliminary data.</text>
</comment>
<feature type="transmembrane region" description="Helical" evidence="1">
    <location>
        <begin position="307"/>
        <end position="325"/>
    </location>
</feature>
<dbReference type="AlphaFoldDB" id="A0A0P6XHA9"/>
<feature type="chain" id="PRO_5006133062" description="Polymer-forming cytoskeletal protein" evidence="2">
    <location>
        <begin position="33"/>
        <end position="490"/>
    </location>
</feature>
<feature type="transmembrane region" description="Helical" evidence="1">
    <location>
        <begin position="423"/>
        <end position="441"/>
    </location>
</feature>
<dbReference type="RefSeq" id="WP_075061832.1">
    <property type="nucleotide sequence ID" value="NZ_LGCL01000015.1"/>
</dbReference>
<proteinExistence type="predicted"/>
<dbReference type="InterPro" id="IPR011004">
    <property type="entry name" value="Trimer_LpxA-like_sf"/>
</dbReference>
<name>A0A0P6XHA9_9CHLR</name>
<protein>
    <recommendedName>
        <fullName evidence="5">Polymer-forming cytoskeletal protein</fullName>
    </recommendedName>
</protein>
<evidence type="ECO:0008006" key="5">
    <source>
        <dbReference type="Google" id="ProtNLM"/>
    </source>
</evidence>
<dbReference type="Proteomes" id="UP000050417">
    <property type="component" value="Unassembled WGS sequence"/>
</dbReference>
<keyword evidence="4" id="KW-1185">Reference proteome</keyword>
<accession>A0A0P6XHA9</accession>
<dbReference type="InterPro" id="IPR018247">
    <property type="entry name" value="EF_Hand_1_Ca_BS"/>
</dbReference>
<evidence type="ECO:0000256" key="1">
    <source>
        <dbReference type="SAM" id="Phobius"/>
    </source>
</evidence>
<sequence length="490" mass="51547">MSTFWKSTGLRISLALMLVAVLFAGIAAPVQAADIDNDGYVGPNEVIDDDLIISGEKVVIEGTVNGLLIATGATVTIKGQINGDAILLGSTVEVTEEAVITGNVFSGASQVKVNGQVGGSVAMGSQVIYMEGAQVGRNVYFGTYSFQDDARTSIARGVYGGAYQIILNGTVDRDVNLSAAALELGGKVNGNAVLDVEAPGSGEEMPFSPFMFMPQQYGVVIPPTMKPGLRISDSAEIGGQLVYTSPVEQAEAIETALQGGVVYQTPVPAETSADGKTALKPAEPERGTFGFFASRVLKWFWKLLRDLITLLLLGGLCVWLIPALYQKTVEAVKAKPGPAAGTGALVYLGGHVGAFVVFFLILIAGLLFSVLTLTGISSTIFGMGFSALALAFAAFRLLVVYGSKLVIAYLAGEWVLSKIAPQARNKAVWSMVIGVVIYIILRSIPIFGWLFGLVVTIFGLGGMWLVFQNWRNPAAAPAVEPAPVVETPAE</sequence>
<dbReference type="STRING" id="1134406.ADN00_04890"/>
<dbReference type="PATRIC" id="fig|1134406.4.peg.345"/>
<evidence type="ECO:0000313" key="4">
    <source>
        <dbReference type="Proteomes" id="UP000050417"/>
    </source>
</evidence>
<feature type="transmembrane region" description="Helical" evidence="1">
    <location>
        <begin position="380"/>
        <end position="402"/>
    </location>
</feature>
<dbReference type="Gene3D" id="2.160.10.10">
    <property type="entry name" value="Hexapeptide repeat proteins"/>
    <property type="match status" value="1"/>
</dbReference>
<feature type="transmembrane region" description="Helical" evidence="1">
    <location>
        <begin position="345"/>
        <end position="368"/>
    </location>
</feature>
<dbReference type="OrthoDB" id="160653at2"/>
<feature type="signal peptide" evidence="2">
    <location>
        <begin position="1"/>
        <end position="32"/>
    </location>
</feature>
<dbReference type="PROSITE" id="PS00018">
    <property type="entry name" value="EF_HAND_1"/>
    <property type="match status" value="1"/>
</dbReference>
<feature type="transmembrane region" description="Helical" evidence="1">
    <location>
        <begin position="447"/>
        <end position="467"/>
    </location>
</feature>